<dbReference type="Proteomes" id="UP000800094">
    <property type="component" value="Unassembled WGS sequence"/>
</dbReference>
<keyword evidence="4" id="KW-1185">Reference proteome</keyword>
<comment type="similarity">
    <text evidence="1">Belongs to the short-chain dehydrogenases/reductases (SDR) family.</text>
</comment>
<accession>A0A6A6ILM7</accession>
<dbReference type="PANTHER" id="PTHR24321:SF12">
    <property type="entry name" value="SHORT-CHAIN DEHYDROGENASE_REDUCTASE FAMILY, PUTATIVE (AFU_ORTHOLOGUE AFUA_5G14340)-RELATED"/>
    <property type="match status" value="1"/>
</dbReference>
<evidence type="ECO:0000256" key="2">
    <source>
        <dbReference type="ARBA" id="ARBA00023002"/>
    </source>
</evidence>
<evidence type="ECO:0000313" key="4">
    <source>
        <dbReference type="Proteomes" id="UP000800094"/>
    </source>
</evidence>
<dbReference type="Gene3D" id="3.40.50.720">
    <property type="entry name" value="NAD(P)-binding Rossmann-like Domain"/>
    <property type="match status" value="1"/>
</dbReference>
<proteinExistence type="inferred from homology"/>
<reference evidence="3" key="1">
    <citation type="journal article" date="2020" name="Stud. Mycol.">
        <title>101 Dothideomycetes genomes: a test case for predicting lifestyles and emergence of pathogens.</title>
        <authorList>
            <person name="Haridas S."/>
            <person name="Albert R."/>
            <person name="Binder M."/>
            <person name="Bloem J."/>
            <person name="Labutti K."/>
            <person name="Salamov A."/>
            <person name="Andreopoulos B."/>
            <person name="Baker S."/>
            <person name="Barry K."/>
            <person name="Bills G."/>
            <person name="Bluhm B."/>
            <person name="Cannon C."/>
            <person name="Castanera R."/>
            <person name="Culley D."/>
            <person name="Daum C."/>
            <person name="Ezra D."/>
            <person name="Gonzalez J."/>
            <person name="Henrissat B."/>
            <person name="Kuo A."/>
            <person name="Liang C."/>
            <person name="Lipzen A."/>
            <person name="Lutzoni F."/>
            <person name="Magnuson J."/>
            <person name="Mondo S."/>
            <person name="Nolan M."/>
            <person name="Ohm R."/>
            <person name="Pangilinan J."/>
            <person name="Park H.-J."/>
            <person name="Ramirez L."/>
            <person name="Alfaro M."/>
            <person name="Sun H."/>
            <person name="Tritt A."/>
            <person name="Yoshinaga Y."/>
            <person name="Zwiers L.-H."/>
            <person name="Turgeon B."/>
            <person name="Goodwin S."/>
            <person name="Spatafora J."/>
            <person name="Crous P."/>
            <person name="Grigoriev I."/>
        </authorList>
    </citation>
    <scope>NUCLEOTIDE SEQUENCE</scope>
    <source>
        <strain evidence="3">CBS 122368</strain>
    </source>
</reference>
<gene>
    <name evidence="3" type="ORF">BU26DRAFT_530197</name>
</gene>
<dbReference type="PANTHER" id="PTHR24321">
    <property type="entry name" value="DEHYDROGENASES, SHORT CHAIN"/>
    <property type="match status" value="1"/>
</dbReference>
<dbReference type="PRINTS" id="PR00080">
    <property type="entry name" value="SDRFAMILY"/>
</dbReference>
<dbReference type="InterPro" id="IPR002347">
    <property type="entry name" value="SDR_fam"/>
</dbReference>
<evidence type="ECO:0000313" key="3">
    <source>
        <dbReference type="EMBL" id="KAF2251306.1"/>
    </source>
</evidence>
<dbReference type="PRINTS" id="PR00081">
    <property type="entry name" value="GDHRDH"/>
</dbReference>
<organism evidence="3 4">
    <name type="scientific">Trematosphaeria pertusa</name>
    <dbReference type="NCBI Taxonomy" id="390896"/>
    <lineage>
        <taxon>Eukaryota</taxon>
        <taxon>Fungi</taxon>
        <taxon>Dikarya</taxon>
        <taxon>Ascomycota</taxon>
        <taxon>Pezizomycotina</taxon>
        <taxon>Dothideomycetes</taxon>
        <taxon>Pleosporomycetidae</taxon>
        <taxon>Pleosporales</taxon>
        <taxon>Massarineae</taxon>
        <taxon>Trematosphaeriaceae</taxon>
        <taxon>Trematosphaeria</taxon>
    </lineage>
</organism>
<dbReference type="RefSeq" id="XP_033686310.1">
    <property type="nucleotide sequence ID" value="XM_033830944.1"/>
</dbReference>
<dbReference type="Pfam" id="PF13561">
    <property type="entry name" value="adh_short_C2"/>
    <property type="match status" value="1"/>
</dbReference>
<dbReference type="SUPFAM" id="SSF51735">
    <property type="entry name" value="NAD(P)-binding Rossmann-fold domains"/>
    <property type="match status" value="1"/>
</dbReference>
<protein>
    <submittedName>
        <fullName evidence="3">2-(R)-hydroxypropyl-CoM dehydrogenase</fullName>
    </submittedName>
</protein>
<dbReference type="CDD" id="cd05233">
    <property type="entry name" value="SDR_c"/>
    <property type="match status" value="1"/>
</dbReference>
<dbReference type="OrthoDB" id="5840532at2759"/>
<dbReference type="GeneID" id="54584274"/>
<keyword evidence="2" id="KW-0560">Oxidoreductase</keyword>
<dbReference type="GO" id="GO:0016491">
    <property type="term" value="F:oxidoreductase activity"/>
    <property type="evidence" value="ECO:0007669"/>
    <property type="project" value="UniProtKB-KW"/>
</dbReference>
<evidence type="ECO:0000256" key="1">
    <source>
        <dbReference type="ARBA" id="ARBA00006484"/>
    </source>
</evidence>
<sequence length="279" mass="29278">MGASFESKRVHGAAVVTGAGSGIGRAVSVALSVAGVSTLYITDINAEGLEATQSIIASLNLPSSPTITLVLGDISSSDFVAELFNQIPCLDYAVNCAGVLGSNKPTAEVSLEEFDKLNSINYRGLWMCVKEELKLMLRNDVKPYKGFTLSEEEAKIRGQRGSIVNIASQLGIVGKTQAAIYTASKAAVLSLTRSDSIDYSKPPHHIRINSICPGVIATPMTTSESGEVSSRLRSAISIAPMDRMGLPSEIADTAVWLCSGESSFVTGSGVVVDGGYIIN</sequence>
<dbReference type="InterPro" id="IPR036291">
    <property type="entry name" value="NAD(P)-bd_dom_sf"/>
</dbReference>
<dbReference type="AlphaFoldDB" id="A0A6A6ILM7"/>
<dbReference type="EMBL" id="ML987193">
    <property type="protein sequence ID" value="KAF2251306.1"/>
    <property type="molecule type" value="Genomic_DNA"/>
</dbReference>
<name>A0A6A6ILM7_9PLEO</name>